<keyword evidence="1" id="KW-0812">Transmembrane</keyword>
<reference evidence="2 3" key="1">
    <citation type="submission" date="2019-08" db="EMBL/GenBank/DDBJ databases">
        <title>In-depth cultivation of the pig gut microbiome towards novel bacterial diversity and tailored functional studies.</title>
        <authorList>
            <person name="Wylensek D."/>
            <person name="Hitch T.C.A."/>
            <person name="Clavel T."/>
        </authorList>
    </citation>
    <scope>NUCLEOTIDE SEQUENCE [LARGE SCALE GENOMIC DNA]</scope>
    <source>
        <strain evidence="2 3">BBE-744-WT-12</strain>
    </source>
</reference>
<feature type="transmembrane region" description="Helical" evidence="1">
    <location>
        <begin position="75"/>
        <end position="96"/>
    </location>
</feature>
<accession>A0A844FZS1</accession>
<dbReference type="SUPFAM" id="SSF81901">
    <property type="entry name" value="HCP-like"/>
    <property type="match status" value="2"/>
</dbReference>
<evidence type="ECO:0000256" key="1">
    <source>
        <dbReference type="SAM" id="Phobius"/>
    </source>
</evidence>
<dbReference type="Gene3D" id="1.25.40.10">
    <property type="entry name" value="Tetratricopeptide repeat domain"/>
    <property type="match status" value="2"/>
</dbReference>
<comment type="caution">
    <text evidence="2">The sequence shown here is derived from an EMBL/GenBank/DDBJ whole genome shotgun (WGS) entry which is preliminary data.</text>
</comment>
<dbReference type="Proteomes" id="UP000435649">
    <property type="component" value="Unassembled WGS sequence"/>
</dbReference>
<proteinExistence type="predicted"/>
<dbReference type="InterPro" id="IPR006597">
    <property type="entry name" value="Sel1-like"/>
</dbReference>
<keyword evidence="1" id="KW-1133">Transmembrane helix</keyword>
<feature type="transmembrane region" description="Helical" evidence="1">
    <location>
        <begin position="16"/>
        <end position="37"/>
    </location>
</feature>
<dbReference type="Pfam" id="PF08238">
    <property type="entry name" value="Sel1"/>
    <property type="match status" value="7"/>
</dbReference>
<evidence type="ECO:0000313" key="3">
    <source>
        <dbReference type="Proteomes" id="UP000435649"/>
    </source>
</evidence>
<keyword evidence="1" id="KW-0472">Membrane</keyword>
<dbReference type="InterPro" id="IPR050767">
    <property type="entry name" value="Sel1_AlgK"/>
</dbReference>
<dbReference type="AlphaFoldDB" id="A0A844FZS1"/>
<dbReference type="SMART" id="SM00671">
    <property type="entry name" value="SEL1"/>
    <property type="match status" value="7"/>
</dbReference>
<gene>
    <name evidence="2" type="ORF">FYJ85_04020</name>
</gene>
<organism evidence="2 3">
    <name type="scientific">Victivallis lenta</name>
    <dbReference type="NCBI Taxonomy" id="2606640"/>
    <lineage>
        <taxon>Bacteria</taxon>
        <taxon>Pseudomonadati</taxon>
        <taxon>Lentisphaerota</taxon>
        <taxon>Lentisphaeria</taxon>
        <taxon>Victivallales</taxon>
        <taxon>Victivallaceae</taxon>
        <taxon>Victivallis</taxon>
    </lineage>
</organism>
<feature type="transmembrane region" description="Helical" evidence="1">
    <location>
        <begin position="44"/>
        <end position="63"/>
    </location>
</feature>
<sequence>MPGRTISLNGSELPRLAVAAGCMLGSGMLLGAFLLFGREIHDDLPFFFRTGGMLQLLYALAVFHAAKKLHSACPLLFGMAALIPLCGFLAAVPLLVRSLRVFRLFEICPFKVRGGIAVREEECRKMELKTGPAGITVFLLGEAVLIALLTHEVIRFRILVEQREGVKAFVLGDYGRAVELLGPTALDAEDPEYASFYGAALLLAPGDSHNPKRAVSVLQPLIDQTAMAAYGMAMAHLRGLEVPYDPARAVELLEKALEKQLFPAAQVDLGAAYLHGLGVPADPEKGFELIRQAAETGNGFGILMLGRCHAGGWGVPADPVKAVECYRQAAEAGSQDALYELGNCFYYGFGVPQDRKEGLRLLNLAAGKNVDMALNQLGIIYLDGDGVEPDWARAERYFRQASRRSNPLALTNLGNLLLSRPEQAEEGFRCLEKAAAQNEPQAVCSLGVCYAEGIGTAKDAAKALECFRRAEAAGVEWAAEEIRKLEAAAP</sequence>
<name>A0A844FZS1_9BACT</name>
<evidence type="ECO:0000313" key="2">
    <source>
        <dbReference type="EMBL" id="MST96212.1"/>
    </source>
</evidence>
<dbReference type="PANTHER" id="PTHR11102">
    <property type="entry name" value="SEL-1-LIKE PROTEIN"/>
    <property type="match status" value="1"/>
</dbReference>
<dbReference type="PANTHER" id="PTHR11102:SF160">
    <property type="entry name" value="ERAD-ASSOCIATED E3 UBIQUITIN-PROTEIN LIGASE COMPONENT HRD3"/>
    <property type="match status" value="1"/>
</dbReference>
<keyword evidence="3" id="KW-1185">Reference proteome</keyword>
<dbReference type="InterPro" id="IPR011990">
    <property type="entry name" value="TPR-like_helical_dom_sf"/>
</dbReference>
<feature type="transmembrane region" description="Helical" evidence="1">
    <location>
        <begin position="133"/>
        <end position="154"/>
    </location>
</feature>
<dbReference type="EMBL" id="VUNS01000003">
    <property type="protein sequence ID" value="MST96212.1"/>
    <property type="molecule type" value="Genomic_DNA"/>
</dbReference>
<protein>
    <submittedName>
        <fullName evidence="2">Sel1 repeat family protein</fullName>
    </submittedName>
</protein>